<evidence type="ECO:0000256" key="2">
    <source>
        <dbReference type="ARBA" id="ARBA00022692"/>
    </source>
</evidence>
<dbReference type="InterPro" id="IPR011759">
    <property type="entry name" value="Cyt_c_oxidase_su2_TM_dom"/>
</dbReference>
<feature type="transmembrane region" description="Helical" evidence="4">
    <location>
        <begin position="26"/>
        <end position="47"/>
    </location>
</feature>
<gene>
    <name evidence="6" type="ORF">FEN17_00010</name>
</gene>
<feature type="domain" description="Cytochrome oxidase subunit II transmembrane region profile" evidence="5">
    <location>
        <begin position="1"/>
        <end position="52"/>
    </location>
</feature>
<keyword evidence="2 4" id="KW-0812">Transmembrane</keyword>
<dbReference type="PROSITE" id="PS50999">
    <property type="entry name" value="COX2_TM"/>
    <property type="match status" value="1"/>
</dbReference>
<protein>
    <recommendedName>
        <fullName evidence="5">Cytochrome oxidase subunit II transmembrane region profile domain-containing protein</fullName>
    </recommendedName>
</protein>
<evidence type="ECO:0000256" key="4">
    <source>
        <dbReference type="SAM" id="Phobius"/>
    </source>
</evidence>
<evidence type="ECO:0000259" key="5">
    <source>
        <dbReference type="PROSITE" id="PS50999"/>
    </source>
</evidence>
<name>A0A5R9L8F7_9BACT</name>
<evidence type="ECO:0000313" key="7">
    <source>
        <dbReference type="Proteomes" id="UP000306402"/>
    </source>
</evidence>
<dbReference type="AlphaFoldDB" id="A0A5R9L8F7"/>
<dbReference type="RefSeq" id="WP_138363279.1">
    <property type="nucleotide sequence ID" value="NZ_VCEJ01000001.1"/>
</dbReference>
<dbReference type="Proteomes" id="UP000306402">
    <property type="component" value="Unassembled WGS sequence"/>
</dbReference>
<evidence type="ECO:0000313" key="6">
    <source>
        <dbReference type="EMBL" id="TLV04738.1"/>
    </source>
</evidence>
<sequence length="52" mass="6259">MSTKLQLNFQDAASYIMGEFLRFHDYIMIFVVFITILIVYRISLLLFKFPSY</sequence>
<dbReference type="InterPro" id="IPR036257">
    <property type="entry name" value="Cyt_c_oxidase_su2_TM_sf"/>
</dbReference>
<evidence type="ECO:0000256" key="3">
    <source>
        <dbReference type="ARBA" id="ARBA00023136"/>
    </source>
</evidence>
<keyword evidence="3 4" id="KW-0472">Membrane</keyword>
<keyword evidence="7" id="KW-1185">Reference proteome</keyword>
<dbReference type="GO" id="GO:0022900">
    <property type="term" value="P:electron transport chain"/>
    <property type="evidence" value="ECO:0007669"/>
    <property type="project" value="InterPro"/>
</dbReference>
<dbReference type="EMBL" id="VCEJ01000001">
    <property type="protein sequence ID" value="TLV04738.1"/>
    <property type="molecule type" value="Genomic_DNA"/>
</dbReference>
<proteinExistence type="predicted"/>
<accession>A0A5R9L8F7</accession>
<comment type="subcellular location">
    <subcellularLocation>
        <location evidence="1">Membrane</location>
        <topology evidence="1">Multi-pass membrane protein</topology>
    </subcellularLocation>
</comment>
<dbReference type="SUPFAM" id="SSF81464">
    <property type="entry name" value="Cytochrome c oxidase subunit II-like, transmembrane region"/>
    <property type="match status" value="1"/>
</dbReference>
<evidence type="ECO:0000256" key="1">
    <source>
        <dbReference type="ARBA" id="ARBA00004141"/>
    </source>
</evidence>
<keyword evidence="4" id="KW-1133">Transmembrane helix</keyword>
<dbReference type="Pfam" id="PF02790">
    <property type="entry name" value="COX2_TM"/>
    <property type="match status" value="1"/>
</dbReference>
<organism evidence="6 7">
    <name type="scientific">Dyadobacter luticola</name>
    <dbReference type="NCBI Taxonomy" id="1979387"/>
    <lineage>
        <taxon>Bacteria</taxon>
        <taxon>Pseudomonadati</taxon>
        <taxon>Bacteroidota</taxon>
        <taxon>Cytophagia</taxon>
        <taxon>Cytophagales</taxon>
        <taxon>Spirosomataceae</taxon>
        <taxon>Dyadobacter</taxon>
    </lineage>
</organism>
<comment type="caution">
    <text evidence="6">The sequence shown here is derived from an EMBL/GenBank/DDBJ whole genome shotgun (WGS) entry which is preliminary data.</text>
</comment>
<dbReference type="Gene3D" id="1.10.287.90">
    <property type="match status" value="1"/>
</dbReference>
<dbReference type="GO" id="GO:0016020">
    <property type="term" value="C:membrane"/>
    <property type="evidence" value="ECO:0007669"/>
    <property type="project" value="UniProtKB-SubCell"/>
</dbReference>
<reference evidence="6 7" key="1">
    <citation type="submission" date="2019-05" db="EMBL/GenBank/DDBJ databases">
        <authorList>
            <person name="Qu J.-H."/>
        </authorList>
    </citation>
    <scope>NUCLEOTIDE SEQUENCE [LARGE SCALE GENOMIC DNA]</scope>
    <source>
        <strain evidence="6 7">T17</strain>
    </source>
</reference>